<protein>
    <submittedName>
        <fullName evidence="2">Uncharacterized protein</fullName>
    </submittedName>
</protein>
<accession>A0A366FHH7</accession>
<evidence type="ECO:0000256" key="1">
    <source>
        <dbReference type="SAM" id="SignalP"/>
    </source>
</evidence>
<keyword evidence="3" id="KW-1185">Reference proteome</keyword>
<gene>
    <name evidence="2" type="ORF">DFR50_110139</name>
</gene>
<organism evidence="2 3">
    <name type="scientific">Roseiarcus fermentans</name>
    <dbReference type="NCBI Taxonomy" id="1473586"/>
    <lineage>
        <taxon>Bacteria</taxon>
        <taxon>Pseudomonadati</taxon>
        <taxon>Pseudomonadota</taxon>
        <taxon>Alphaproteobacteria</taxon>
        <taxon>Hyphomicrobiales</taxon>
        <taxon>Roseiarcaceae</taxon>
        <taxon>Roseiarcus</taxon>
    </lineage>
</organism>
<sequence length="87" mass="8879">MRTSATRLAAALLALASLGQAGFAAGTEPVAGPPAVAAWVVAPGDSGYSGAPWPAPPWTTSLPAPRLGCYAFSQDLRGAWRRIVVCE</sequence>
<name>A0A366FHH7_9HYPH</name>
<evidence type="ECO:0000313" key="3">
    <source>
        <dbReference type="Proteomes" id="UP000253529"/>
    </source>
</evidence>
<dbReference type="RefSeq" id="WP_147262728.1">
    <property type="nucleotide sequence ID" value="NZ_QNRK01000010.1"/>
</dbReference>
<dbReference type="Proteomes" id="UP000253529">
    <property type="component" value="Unassembled WGS sequence"/>
</dbReference>
<dbReference type="EMBL" id="QNRK01000010">
    <property type="protein sequence ID" value="RBP14114.1"/>
    <property type="molecule type" value="Genomic_DNA"/>
</dbReference>
<dbReference type="AlphaFoldDB" id="A0A366FHH7"/>
<feature type="chain" id="PRO_5016885396" evidence="1">
    <location>
        <begin position="25"/>
        <end position="87"/>
    </location>
</feature>
<feature type="signal peptide" evidence="1">
    <location>
        <begin position="1"/>
        <end position="24"/>
    </location>
</feature>
<proteinExistence type="predicted"/>
<evidence type="ECO:0000313" key="2">
    <source>
        <dbReference type="EMBL" id="RBP14114.1"/>
    </source>
</evidence>
<comment type="caution">
    <text evidence="2">The sequence shown here is derived from an EMBL/GenBank/DDBJ whole genome shotgun (WGS) entry which is preliminary data.</text>
</comment>
<keyword evidence="1" id="KW-0732">Signal</keyword>
<reference evidence="2 3" key="1">
    <citation type="submission" date="2018-06" db="EMBL/GenBank/DDBJ databases">
        <title>Genomic Encyclopedia of Type Strains, Phase IV (KMG-IV): sequencing the most valuable type-strain genomes for metagenomic binning, comparative biology and taxonomic classification.</title>
        <authorList>
            <person name="Goeker M."/>
        </authorList>
    </citation>
    <scope>NUCLEOTIDE SEQUENCE [LARGE SCALE GENOMIC DNA]</scope>
    <source>
        <strain evidence="2 3">DSM 24875</strain>
    </source>
</reference>